<evidence type="ECO:0000256" key="3">
    <source>
        <dbReference type="ARBA" id="ARBA00022692"/>
    </source>
</evidence>
<feature type="transmembrane region" description="Helical" evidence="8">
    <location>
        <begin position="183"/>
        <end position="205"/>
    </location>
</feature>
<protein>
    <recommendedName>
        <fullName evidence="8">Probable lipid II flippase MurJ</fullName>
    </recommendedName>
</protein>
<dbReference type="PANTHER" id="PTHR47019">
    <property type="entry name" value="LIPID II FLIPPASE MURJ"/>
    <property type="match status" value="1"/>
</dbReference>
<organism evidence="10 11">
    <name type="scientific">Geotoga petraea</name>
    <dbReference type="NCBI Taxonomy" id="28234"/>
    <lineage>
        <taxon>Bacteria</taxon>
        <taxon>Thermotogati</taxon>
        <taxon>Thermotogota</taxon>
        <taxon>Thermotogae</taxon>
        <taxon>Petrotogales</taxon>
        <taxon>Petrotogaceae</taxon>
        <taxon>Geotoga</taxon>
    </lineage>
</organism>
<dbReference type="EMBL" id="SRME01000001">
    <property type="protein sequence ID" value="TGG89000.1"/>
    <property type="molecule type" value="Genomic_DNA"/>
</dbReference>
<evidence type="ECO:0000256" key="1">
    <source>
        <dbReference type="ARBA" id="ARBA00004651"/>
    </source>
</evidence>
<evidence type="ECO:0000256" key="6">
    <source>
        <dbReference type="ARBA" id="ARBA00022989"/>
    </source>
</evidence>
<keyword evidence="4 8" id="KW-0133">Cell shape</keyword>
<dbReference type="GO" id="GO:0071555">
    <property type="term" value="P:cell wall organization"/>
    <property type="evidence" value="ECO:0007669"/>
    <property type="project" value="UniProtKB-UniRule"/>
</dbReference>
<feature type="transmembrane region" description="Helical" evidence="8">
    <location>
        <begin position="305"/>
        <end position="323"/>
    </location>
</feature>
<sequence>MMLMSLLFKHSFLFALATLISRVLGLFRDATFAHYFGRSSEYDAYLIAILLPFFLRRIFAEGALSSSFIPLFSRKKPEEAQNFLSTTFWLTLIVTILLYIPVFLFSDGFAFLLGSGLGEETLSLTGSLMKITYPFIIFISLWAIISGVLNTKDIYFVPALAPALTNILTIIFIFLSFLFLPRILGPTIGFTLGGIAQFIFVFIFLKKTGFKVQFYFNIKHVKQIMGLFGPALLGVAVSTFNTLIDTNIATWTGTGGVSTIQYALRLYQLPLGIFAVSVANALLPKLSKAIEKNDKNEYNNFLKESIHLTLFFSLPSMAGLIFLNNQLISLIYQHGSFTSQDTIITASTMAFYSFGLPFYSLHGIFVRTFHSDLNTKFPTIVSIVMLAINAILDVLLVRLYGIEGIAMATAISGFVGMVMSGHLAFKSLGPNDILEIMKVMASTIAMVFYILLMRNLTEGRIYTIFLVLSSILIYFLFAYITKIKYIDKALRVIKIRK</sequence>
<dbReference type="InterPro" id="IPR051050">
    <property type="entry name" value="Lipid_II_flippase_MurJ/MviN"/>
</dbReference>
<keyword evidence="3 8" id="KW-0812">Transmembrane</keyword>
<comment type="pathway">
    <text evidence="8">Cell wall biogenesis; peptidoglycan biosynthesis.</text>
</comment>
<feature type="transmembrane region" description="Helical" evidence="8">
    <location>
        <begin position="377"/>
        <end position="399"/>
    </location>
</feature>
<feature type="transmembrane region" description="Helical" evidence="8">
    <location>
        <begin position="405"/>
        <end position="425"/>
    </location>
</feature>
<dbReference type="HAMAP" id="MF_02078">
    <property type="entry name" value="MurJ_MviN"/>
    <property type="match status" value="1"/>
</dbReference>
<evidence type="ECO:0000256" key="8">
    <source>
        <dbReference type="HAMAP-Rule" id="MF_02078"/>
    </source>
</evidence>
<proteinExistence type="inferred from homology"/>
<dbReference type="GO" id="GO:0005886">
    <property type="term" value="C:plasma membrane"/>
    <property type="evidence" value="ECO:0007669"/>
    <property type="project" value="UniProtKB-SubCell"/>
</dbReference>
<feature type="transmembrane region" description="Helical" evidence="8">
    <location>
        <begin position="131"/>
        <end position="149"/>
    </location>
</feature>
<feature type="transmembrane region" description="Helical" evidence="8">
    <location>
        <begin position="44"/>
        <end position="71"/>
    </location>
</feature>
<keyword evidence="7 8" id="KW-0472">Membrane</keyword>
<dbReference type="UniPathway" id="UPA00219"/>
<evidence type="ECO:0000256" key="7">
    <source>
        <dbReference type="ARBA" id="ARBA00023136"/>
    </source>
</evidence>
<comment type="function">
    <text evidence="8 9">Involved in peptidoglycan biosynthesis. Transports lipid-linked peptidoglycan precursors from the inner to the outer leaflet of the cytoplasmic membrane.</text>
</comment>
<dbReference type="PANTHER" id="PTHR47019:SF1">
    <property type="entry name" value="LIPID II FLIPPASE MURJ"/>
    <property type="match status" value="1"/>
</dbReference>
<keyword evidence="8 9" id="KW-0813">Transport</keyword>
<dbReference type="Proteomes" id="UP000297288">
    <property type="component" value="Unassembled WGS sequence"/>
</dbReference>
<evidence type="ECO:0000256" key="4">
    <source>
        <dbReference type="ARBA" id="ARBA00022960"/>
    </source>
</evidence>
<dbReference type="PRINTS" id="PR01806">
    <property type="entry name" value="VIRFACTRMVIN"/>
</dbReference>
<feature type="transmembrane region" description="Helical" evidence="8">
    <location>
        <begin position="264"/>
        <end position="284"/>
    </location>
</feature>
<dbReference type="InterPro" id="IPR004268">
    <property type="entry name" value="MurJ"/>
</dbReference>
<gene>
    <name evidence="8 10" type="primary">murJ</name>
    <name evidence="10" type="ORF">E4650_02045</name>
</gene>
<feature type="transmembrane region" description="Helical" evidence="8">
    <location>
        <begin position="437"/>
        <end position="455"/>
    </location>
</feature>
<comment type="subcellular location">
    <subcellularLocation>
        <location evidence="1 8">Cell membrane</location>
        <topology evidence="1 8">Multi-pass membrane protein</topology>
    </subcellularLocation>
</comment>
<dbReference type="AlphaFoldDB" id="A0A4Z0W517"/>
<name>A0A4Z0W517_9BACT</name>
<dbReference type="Pfam" id="PF03023">
    <property type="entry name" value="MurJ"/>
    <property type="match status" value="1"/>
</dbReference>
<dbReference type="GO" id="GO:0015648">
    <property type="term" value="F:lipid-linked peptidoglycan transporter activity"/>
    <property type="evidence" value="ECO:0007669"/>
    <property type="project" value="UniProtKB-UniRule"/>
</dbReference>
<feature type="transmembrane region" description="Helical" evidence="8">
    <location>
        <begin position="83"/>
        <end position="111"/>
    </location>
</feature>
<keyword evidence="8 9" id="KW-0961">Cell wall biogenesis/degradation</keyword>
<feature type="transmembrane region" description="Helical" evidence="8">
    <location>
        <begin position="156"/>
        <end position="177"/>
    </location>
</feature>
<evidence type="ECO:0000313" key="10">
    <source>
        <dbReference type="EMBL" id="TGG89000.1"/>
    </source>
</evidence>
<dbReference type="PIRSF" id="PIRSF002869">
    <property type="entry name" value="MviN"/>
    <property type="match status" value="1"/>
</dbReference>
<dbReference type="GO" id="GO:0034204">
    <property type="term" value="P:lipid translocation"/>
    <property type="evidence" value="ECO:0007669"/>
    <property type="project" value="TreeGrafter"/>
</dbReference>
<dbReference type="OrthoDB" id="9804143at2"/>
<accession>A0A4Z0W517</accession>
<evidence type="ECO:0000256" key="2">
    <source>
        <dbReference type="ARBA" id="ARBA00022475"/>
    </source>
</evidence>
<dbReference type="GO" id="GO:0008360">
    <property type="term" value="P:regulation of cell shape"/>
    <property type="evidence" value="ECO:0007669"/>
    <property type="project" value="UniProtKB-UniRule"/>
</dbReference>
<keyword evidence="2 8" id="KW-1003">Cell membrane</keyword>
<reference evidence="10 11" key="1">
    <citation type="submission" date="2019-04" db="EMBL/GenBank/DDBJ databases">
        <title>Draft genome sequence data and analysis of a Fermenting Bacterium, Geotoga petraea strain HO-Geo1, isolated from heavy-oil petroleum reservoir in Russia.</title>
        <authorList>
            <person name="Grouzdev D.S."/>
            <person name="Semenova E.M."/>
            <person name="Sokolova D.S."/>
            <person name="Tourova T.P."/>
            <person name="Poltaraus A.B."/>
            <person name="Nazina T.N."/>
        </authorList>
    </citation>
    <scope>NUCLEOTIDE SEQUENCE [LARGE SCALE GENOMIC DNA]</scope>
    <source>
        <strain evidence="10 11">HO-Geo1</strain>
    </source>
</reference>
<dbReference type="CDD" id="cd13123">
    <property type="entry name" value="MATE_MurJ_like"/>
    <property type="match status" value="1"/>
</dbReference>
<keyword evidence="6 8" id="KW-1133">Transmembrane helix</keyword>
<keyword evidence="5 8" id="KW-0573">Peptidoglycan synthesis</keyword>
<dbReference type="NCBIfam" id="TIGR01695">
    <property type="entry name" value="murJ_mviN"/>
    <property type="match status" value="1"/>
</dbReference>
<comment type="caution">
    <text evidence="10">The sequence shown here is derived from an EMBL/GenBank/DDBJ whole genome shotgun (WGS) entry which is preliminary data.</text>
</comment>
<evidence type="ECO:0000256" key="9">
    <source>
        <dbReference type="PIRNR" id="PIRNR002869"/>
    </source>
</evidence>
<evidence type="ECO:0000313" key="11">
    <source>
        <dbReference type="Proteomes" id="UP000297288"/>
    </source>
</evidence>
<feature type="transmembrane region" description="Helical" evidence="8">
    <location>
        <begin position="225"/>
        <end position="244"/>
    </location>
</feature>
<comment type="similarity">
    <text evidence="8 9">Belongs to the MurJ/MviN family.</text>
</comment>
<evidence type="ECO:0000256" key="5">
    <source>
        <dbReference type="ARBA" id="ARBA00022984"/>
    </source>
</evidence>
<feature type="transmembrane region" description="Helical" evidence="8">
    <location>
        <begin position="461"/>
        <end position="481"/>
    </location>
</feature>
<feature type="transmembrane region" description="Helical" evidence="8">
    <location>
        <begin position="343"/>
        <end position="365"/>
    </location>
</feature>
<dbReference type="GO" id="GO:0009252">
    <property type="term" value="P:peptidoglycan biosynthetic process"/>
    <property type="evidence" value="ECO:0007669"/>
    <property type="project" value="UniProtKB-UniRule"/>
</dbReference>